<accession>A0AA95EX14</accession>
<feature type="transmembrane region" description="Helical" evidence="1">
    <location>
        <begin position="160"/>
        <end position="179"/>
    </location>
</feature>
<dbReference type="EMBL" id="CP119317">
    <property type="protein sequence ID" value="WEK54659.1"/>
    <property type="molecule type" value="Genomic_DNA"/>
</dbReference>
<dbReference type="AlphaFoldDB" id="A0AA95EX14"/>
<feature type="transmembrane region" description="Helical" evidence="1">
    <location>
        <begin position="119"/>
        <end position="140"/>
    </location>
</feature>
<keyword evidence="1" id="KW-1133">Transmembrane helix</keyword>
<name>A0AA95EX14_9BACL</name>
<gene>
    <name evidence="2" type="ORF">P0Y55_00865</name>
</gene>
<feature type="transmembrane region" description="Helical" evidence="1">
    <location>
        <begin position="32"/>
        <end position="51"/>
    </location>
</feature>
<protein>
    <submittedName>
        <fullName evidence="2">Uncharacterized protein</fullName>
    </submittedName>
</protein>
<keyword evidence="1" id="KW-0472">Membrane</keyword>
<evidence type="ECO:0000256" key="1">
    <source>
        <dbReference type="SAM" id="Phobius"/>
    </source>
</evidence>
<feature type="transmembrane region" description="Helical" evidence="1">
    <location>
        <begin position="63"/>
        <end position="81"/>
    </location>
</feature>
<proteinExistence type="predicted"/>
<reference evidence="2" key="1">
    <citation type="submission" date="2023-03" db="EMBL/GenBank/DDBJ databases">
        <title>Andean soil-derived lignocellulolytic bacterial consortium as a source of novel taxa and putative plastic-active enzymes.</title>
        <authorList>
            <person name="Diaz-Garcia L."/>
            <person name="Chuvochina M."/>
            <person name="Feuerriegel G."/>
            <person name="Bunk B."/>
            <person name="Sproer C."/>
            <person name="Streit W.R."/>
            <person name="Rodriguez L.M."/>
            <person name="Overmann J."/>
            <person name="Jimenez D.J."/>
        </authorList>
    </citation>
    <scope>NUCLEOTIDE SEQUENCE</scope>
    <source>
        <strain evidence="2">MAG 2441</strain>
    </source>
</reference>
<feature type="transmembrane region" description="Helical" evidence="1">
    <location>
        <begin position="87"/>
        <end position="107"/>
    </location>
</feature>
<sequence length="185" mass="21358">MKQSVYGLLLLMALSIPPVANLMESIMIVHMHMQMPLLVVAGFFMARYLQLRFPHFFESWNNNGVPGMILFTIVVSYWMIPRTMDEAITIQSVEIFKFFSLAILAGVPLRDSWKKLGQIGRNIMISLFATLFFVMGWVYVNSPEQLCNNYRLVEQITLGWGFFTTAICMVIYLIYISIVDRSAYE</sequence>
<evidence type="ECO:0000313" key="3">
    <source>
        <dbReference type="Proteomes" id="UP001178662"/>
    </source>
</evidence>
<evidence type="ECO:0000313" key="2">
    <source>
        <dbReference type="EMBL" id="WEK54659.1"/>
    </source>
</evidence>
<organism evidence="2 3">
    <name type="scientific">Candidatus Cohnella colombiensis</name>
    <dbReference type="NCBI Taxonomy" id="3121368"/>
    <lineage>
        <taxon>Bacteria</taxon>
        <taxon>Bacillati</taxon>
        <taxon>Bacillota</taxon>
        <taxon>Bacilli</taxon>
        <taxon>Bacillales</taxon>
        <taxon>Paenibacillaceae</taxon>
        <taxon>Cohnella</taxon>
    </lineage>
</organism>
<keyword evidence="1" id="KW-0812">Transmembrane</keyword>
<dbReference type="Proteomes" id="UP001178662">
    <property type="component" value="Chromosome"/>
</dbReference>
<keyword evidence="3" id="KW-1185">Reference proteome</keyword>